<sequence length="200" mass="21587">MARGGLLISLDCSKDKIWRASFFMIVPSLFYGLKDENSVIDNSVTDLLDHVLLTARIAAGWRPAAAAVPALDVLFSVCARDKKLSRATLAFRAMRSHGLLPTVESCNVFISAAGNLPAAAAALSAEDRAGLVNALKDKLQSLAGQHTDVLEMLSPNVRKRVEFLREIQVSALKALSLLIESHGDASMYGQYYPELVSATN</sequence>
<evidence type="ECO:0000313" key="2">
    <source>
        <dbReference type="Proteomes" id="UP000324897"/>
    </source>
</evidence>
<dbReference type="Proteomes" id="UP000324897">
    <property type="component" value="Chromosome 3"/>
</dbReference>
<protein>
    <submittedName>
        <fullName evidence="1">Uncharacterized protein</fullName>
    </submittedName>
</protein>
<name>A0A5J9TB50_9POAL</name>
<gene>
    <name evidence="1" type="ORF">EJB05_41937</name>
</gene>
<comment type="caution">
    <text evidence="1">The sequence shown here is derived from an EMBL/GenBank/DDBJ whole genome shotgun (WGS) entry which is preliminary data.</text>
</comment>
<keyword evidence="2" id="KW-1185">Reference proteome</keyword>
<organism evidence="1 2">
    <name type="scientific">Eragrostis curvula</name>
    <name type="common">weeping love grass</name>
    <dbReference type="NCBI Taxonomy" id="38414"/>
    <lineage>
        <taxon>Eukaryota</taxon>
        <taxon>Viridiplantae</taxon>
        <taxon>Streptophyta</taxon>
        <taxon>Embryophyta</taxon>
        <taxon>Tracheophyta</taxon>
        <taxon>Spermatophyta</taxon>
        <taxon>Magnoliopsida</taxon>
        <taxon>Liliopsida</taxon>
        <taxon>Poales</taxon>
        <taxon>Poaceae</taxon>
        <taxon>PACMAD clade</taxon>
        <taxon>Chloridoideae</taxon>
        <taxon>Eragrostideae</taxon>
        <taxon>Eragrostidinae</taxon>
        <taxon>Eragrostis</taxon>
    </lineage>
</organism>
<dbReference type="EMBL" id="RWGY01000039">
    <property type="protein sequence ID" value="TVU08529.1"/>
    <property type="molecule type" value="Genomic_DNA"/>
</dbReference>
<evidence type="ECO:0000313" key="1">
    <source>
        <dbReference type="EMBL" id="TVU08529.1"/>
    </source>
</evidence>
<proteinExistence type="predicted"/>
<dbReference type="AlphaFoldDB" id="A0A5J9TB50"/>
<dbReference type="Gramene" id="TVU08529">
    <property type="protein sequence ID" value="TVU08529"/>
    <property type="gene ID" value="EJB05_41937"/>
</dbReference>
<feature type="non-terminal residue" evidence="1">
    <location>
        <position position="1"/>
    </location>
</feature>
<dbReference type="OrthoDB" id="27325at2759"/>
<accession>A0A5J9TB50</accession>
<reference evidence="1 2" key="1">
    <citation type="journal article" date="2019" name="Sci. Rep.">
        <title>A high-quality genome of Eragrostis curvula grass provides insights into Poaceae evolution and supports new strategies to enhance forage quality.</title>
        <authorList>
            <person name="Carballo J."/>
            <person name="Santos B.A.C.M."/>
            <person name="Zappacosta D."/>
            <person name="Garbus I."/>
            <person name="Selva J.P."/>
            <person name="Gallo C.A."/>
            <person name="Diaz A."/>
            <person name="Albertini E."/>
            <person name="Caccamo M."/>
            <person name="Echenique V."/>
        </authorList>
    </citation>
    <scope>NUCLEOTIDE SEQUENCE [LARGE SCALE GENOMIC DNA]</scope>
    <source>
        <strain evidence="2">cv. Victoria</strain>
        <tissue evidence="1">Leaf</tissue>
    </source>
</reference>